<keyword evidence="4" id="KW-0805">Transcription regulation</keyword>
<evidence type="ECO:0000256" key="2">
    <source>
        <dbReference type="ARBA" id="ARBA00022723"/>
    </source>
</evidence>
<dbReference type="Pfam" id="PF00172">
    <property type="entry name" value="Zn_clus"/>
    <property type="match status" value="1"/>
</dbReference>
<evidence type="ECO:0000259" key="9">
    <source>
        <dbReference type="PROSITE" id="PS50048"/>
    </source>
</evidence>
<evidence type="ECO:0000256" key="3">
    <source>
        <dbReference type="ARBA" id="ARBA00022833"/>
    </source>
</evidence>
<reference evidence="10 11" key="1">
    <citation type="submission" date="2024-01" db="EMBL/GenBank/DDBJ databases">
        <authorList>
            <person name="Allen C."/>
            <person name="Tagirdzhanova G."/>
        </authorList>
    </citation>
    <scope>NUCLEOTIDE SEQUENCE [LARGE SCALE GENOMIC DNA]</scope>
</reference>
<dbReference type="CDD" id="cd00067">
    <property type="entry name" value="GAL4"/>
    <property type="match status" value="1"/>
</dbReference>
<keyword evidence="11" id="KW-1185">Reference proteome</keyword>
<dbReference type="CDD" id="cd12148">
    <property type="entry name" value="fungal_TF_MHR"/>
    <property type="match status" value="1"/>
</dbReference>
<feature type="region of interest" description="Disordered" evidence="8">
    <location>
        <begin position="1"/>
        <end position="25"/>
    </location>
</feature>
<dbReference type="Gene3D" id="4.10.240.10">
    <property type="entry name" value="Zn(2)-C6 fungal-type DNA-binding domain"/>
    <property type="match status" value="1"/>
</dbReference>
<keyword evidence="7" id="KW-0539">Nucleus</keyword>
<dbReference type="InterPro" id="IPR036864">
    <property type="entry name" value="Zn2-C6_fun-type_DNA-bd_sf"/>
</dbReference>
<keyword evidence="5" id="KW-0238">DNA-binding</keyword>
<dbReference type="SMART" id="SM00066">
    <property type="entry name" value="GAL4"/>
    <property type="match status" value="1"/>
</dbReference>
<dbReference type="InterPro" id="IPR001138">
    <property type="entry name" value="Zn2Cys6_DnaBD"/>
</dbReference>
<evidence type="ECO:0000313" key="11">
    <source>
        <dbReference type="Proteomes" id="UP001642406"/>
    </source>
</evidence>
<protein>
    <recommendedName>
        <fullName evidence="9">Zn(2)-C6 fungal-type domain-containing protein</fullName>
    </recommendedName>
</protein>
<dbReference type="Pfam" id="PF04082">
    <property type="entry name" value="Fungal_trans"/>
    <property type="match status" value="1"/>
</dbReference>
<keyword evidence="3" id="KW-0862">Zinc</keyword>
<dbReference type="InterPro" id="IPR052202">
    <property type="entry name" value="Yeast_MetPath_Reg"/>
</dbReference>
<keyword evidence="6" id="KW-0804">Transcription</keyword>
<dbReference type="SUPFAM" id="SSF57701">
    <property type="entry name" value="Zn2/Cys6 DNA-binding domain"/>
    <property type="match status" value="1"/>
</dbReference>
<proteinExistence type="predicted"/>
<evidence type="ECO:0000313" key="10">
    <source>
        <dbReference type="EMBL" id="CAK7230265.1"/>
    </source>
</evidence>
<dbReference type="InterPro" id="IPR007219">
    <property type="entry name" value="XnlR_reg_dom"/>
</dbReference>
<dbReference type="PANTHER" id="PTHR47782">
    <property type="entry name" value="ZN(II)2CYS6 TRANSCRIPTION FACTOR (EUROFUNG)-RELATED"/>
    <property type="match status" value="1"/>
</dbReference>
<dbReference type="PROSITE" id="PS00463">
    <property type="entry name" value="ZN2_CY6_FUNGAL_1"/>
    <property type="match status" value="1"/>
</dbReference>
<comment type="caution">
    <text evidence="10">The sequence shown here is derived from an EMBL/GenBank/DDBJ whole genome shotgun (WGS) entry which is preliminary data.</text>
</comment>
<name>A0ABP0CF76_9PEZI</name>
<dbReference type="PROSITE" id="PS50048">
    <property type="entry name" value="ZN2_CY6_FUNGAL_2"/>
    <property type="match status" value="1"/>
</dbReference>
<comment type="subcellular location">
    <subcellularLocation>
        <location evidence="1">Nucleus</location>
    </subcellularLocation>
</comment>
<feature type="compositionally biased region" description="Low complexity" evidence="8">
    <location>
        <begin position="1"/>
        <end position="11"/>
    </location>
</feature>
<dbReference type="SMART" id="SM00906">
    <property type="entry name" value="Fungal_trans"/>
    <property type="match status" value="1"/>
</dbReference>
<dbReference type="PANTHER" id="PTHR47782:SF12">
    <property type="entry name" value="ZN(II)2CYS6 TRANSCRIPTION FACTOR (EUROFUNG)"/>
    <property type="match status" value="1"/>
</dbReference>
<sequence>MTRSTLSPSGGSTPGPGSGGRPTKRPRVLVACQRCKTRRQRCDNNSPACGNCARARTACLYSDRTAYPPSYVKALEERVKELEARQRSVTSPEPQSTPAGDRLVTGMGLLSSCAAAEPHYFGFSAGLSLAHFVQVALDFGSVTSADVVSLPLLTDRPFANQALHQQCSKGAVPAALPSQQTGASYIRAYLQLVHPLYPFLDRRQLWTVHRQAREKANGLDPMDAALLHLVYAIGARCLQLVGTTSSPTTTTKNNTPEDHFLRAMQIIGEGLQFTSIRSIELTLLLAIHSMRSPSGTSVWHLSGLALRQCIELGLHRPRPDDMPTAVAANSTITTPTASSTATSAGEHRKRLFWSAYIFERKTALVLGRPFALADEEIDVLLPAGDEVRFHCAHVELYQLHSQIRYALYQMKRGGTNGRHDHRPQLKSTMERLFCKLDAWKTRVLQTFDEARDGWAMHDAENGHDSDSSPSANLASTATLGGPSVLTQQTELLLEFYKARRSLLQPLMTEGRSVYPFDTTDYAACADASGQICQLYRRLHRLAPVPFSLRDLHAIFVAGFTLIYAICSAPSLYTAAGSTCARDIGACSTLLYVITEQWASAKKYRDAFEVVAEKMEASAARYTEPEACMGRTTERPVVSVVLMPSVPLPNGPISAPAQPTTPLTGFDQNLSSGIELDLESDMYGIEGLLYSEGLDWFTEAVL</sequence>
<dbReference type="EMBL" id="CAWUHC010000085">
    <property type="protein sequence ID" value="CAK7230265.1"/>
    <property type="molecule type" value="Genomic_DNA"/>
</dbReference>
<evidence type="ECO:0000256" key="5">
    <source>
        <dbReference type="ARBA" id="ARBA00023125"/>
    </source>
</evidence>
<accession>A0ABP0CF76</accession>
<feature type="domain" description="Zn(2)-C6 fungal-type" evidence="9">
    <location>
        <begin position="31"/>
        <end position="61"/>
    </location>
</feature>
<keyword evidence="2" id="KW-0479">Metal-binding</keyword>
<dbReference type="Proteomes" id="UP001642406">
    <property type="component" value="Unassembled WGS sequence"/>
</dbReference>
<evidence type="ECO:0000256" key="7">
    <source>
        <dbReference type="ARBA" id="ARBA00023242"/>
    </source>
</evidence>
<evidence type="ECO:0000256" key="6">
    <source>
        <dbReference type="ARBA" id="ARBA00023163"/>
    </source>
</evidence>
<evidence type="ECO:0000256" key="4">
    <source>
        <dbReference type="ARBA" id="ARBA00023015"/>
    </source>
</evidence>
<evidence type="ECO:0000256" key="8">
    <source>
        <dbReference type="SAM" id="MobiDB-lite"/>
    </source>
</evidence>
<evidence type="ECO:0000256" key="1">
    <source>
        <dbReference type="ARBA" id="ARBA00004123"/>
    </source>
</evidence>
<gene>
    <name evidence="10" type="ORF">SBRCBS47491_007528</name>
</gene>
<organism evidence="10 11">
    <name type="scientific">Sporothrix bragantina</name>
    <dbReference type="NCBI Taxonomy" id="671064"/>
    <lineage>
        <taxon>Eukaryota</taxon>
        <taxon>Fungi</taxon>
        <taxon>Dikarya</taxon>
        <taxon>Ascomycota</taxon>
        <taxon>Pezizomycotina</taxon>
        <taxon>Sordariomycetes</taxon>
        <taxon>Sordariomycetidae</taxon>
        <taxon>Ophiostomatales</taxon>
        <taxon>Ophiostomataceae</taxon>
        <taxon>Sporothrix</taxon>
    </lineage>
</organism>